<feature type="transmembrane region" description="Helical" evidence="7">
    <location>
        <begin position="228"/>
        <end position="247"/>
    </location>
</feature>
<dbReference type="GO" id="GO:0005886">
    <property type="term" value="C:plasma membrane"/>
    <property type="evidence" value="ECO:0007669"/>
    <property type="project" value="UniProtKB-SubCell"/>
</dbReference>
<keyword evidence="4 7" id="KW-0812">Transmembrane</keyword>
<name>A0A7W8DRV0_9BACT</name>
<feature type="transmembrane region" description="Helical" evidence="7">
    <location>
        <begin position="7"/>
        <end position="26"/>
    </location>
</feature>
<dbReference type="PANTHER" id="PTHR40074">
    <property type="entry name" value="O-ACETYLTRANSFERASE WECH"/>
    <property type="match status" value="1"/>
</dbReference>
<evidence type="ECO:0000256" key="1">
    <source>
        <dbReference type="ARBA" id="ARBA00004651"/>
    </source>
</evidence>
<keyword evidence="5 7" id="KW-1133">Transmembrane helix</keyword>
<feature type="transmembrane region" description="Helical" evidence="7">
    <location>
        <begin position="295"/>
        <end position="312"/>
    </location>
</feature>
<feature type="transmembrane region" description="Helical" evidence="7">
    <location>
        <begin position="146"/>
        <end position="162"/>
    </location>
</feature>
<feature type="domain" description="Acyltransferase 3" evidence="8">
    <location>
        <begin position="8"/>
        <end position="305"/>
    </location>
</feature>
<sequence length="330" mass="36424">MPPKRNSTLDIFRLIFALGVVFVHLGPNEPNAEWLGRAFNALSVPFFVITALYFFIRKVLSALDQSAPLFSGLHLDRLWVPYLTWTVIYLGMRVAKHHLSGISFTPDWFRLLAYGGSGVQLYFLPFLLLCQAWVLAIILISNRRHWLLALTTVGAAFVYDYLGSTREYFEFGDASQYSLFYVAAAFLLIAVQRSARLRTLNFYVGCIVATIAAVVSALAVIPASFMPLVSPIAGYAATSAILGLPAIHLHSTRLLFILSTTYGIYLIHHALIESLEVVAHKTGVSLVPYSLGEKLVIAPAVCLVCIGIICGLRRSRVLRYLLLGEKTAAA</sequence>
<dbReference type="EMBL" id="JACHIF010000010">
    <property type="protein sequence ID" value="MBB5039812.1"/>
    <property type="molecule type" value="Genomic_DNA"/>
</dbReference>
<dbReference type="GO" id="GO:0009246">
    <property type="term" value="P:enterobacterial common antigen biosynthetic process"/>
    <property type="evidence" value="ECO:0007669"/>
    <property type="project" value="TreeGrafter"/>
</dbReference>
<comment type="subcellular location">
    <subcellularLocation>
        <location evidence="1">Cell membrane</location>
        <topology evidence="1">Multi-pass membrane protein</topology>
    </subcellularLocation>
</comment>
<organism evidence="9 10">
    <name type="scientific">Prosthecobacter dejongeii</name>
    <dbReference type="NCBI Taxonomy" id="48465"/>
    <lineage>
        <taxon>Bacteria</taxon>
        <taxon>Pseudomonadati</taxon>
        <taxon>Verrucomicrobiota</taxon>
        <taxon>Verrucomicrobiia</taxon>
        <taxon>Verrucomicrobiales</taxon>
        <taxon>Verrucomicrobiaceae</taxon>
        <taxon>Prosthecobacter</taxon>
    </lineage>
</organism>
<dbReference type="Pfam" id="PF01757">
    <property type="entry name" value="Acyl_transf_3"/>
    <property type="match status" value="1"/>
</dbReference>
<feature type="transmembrane region" description="Helical" evidence="7">
    <location>
        <begin position="119"/>
        <end position="139"/>
    </location>
</feature>
<evidence type="ECO:0000256" key="7">
    <source>
        <dbReference type="SAM" id="Phobius"/>
    </source>
</evidence>
<protein>
    <submittedName>
        <fullName evidence="9">Peptidoglycan/LPS O-acetylase OafA/YrhL</fullName>
    </submittedName>
</protein>
<comment type="caution">
    <text evidence="9">The sequence shown here is derived from an EMBL/GenBank/DDBJ whole genome shotgun (WGS) entry which is preliminary data.</text>
</comment>
<gene>
    <name evidence="9" type="ORF">HNQ64_004090</name>
</gene>
<keyword evidence="3" id="KW-1003">Cell membrane</keyword>
<reference evidence="9 10" key="1">
    <citation type="submission" date="2020-08" db="EMBL/GenBank/DDBJ databases">
        <title>Genomic Encyclopedia of Type Strains, Phase IV (KMG-IV): sequencing the most valuable type-strain genomes for metagenomic binning, comparative biology and taxonomic classification.</title>
        <authorList>
            <person name="Goeker M."/>
        </authorList>
    </citation>
    <scope>NUCLEOTIDE SEQUENCE [LARGE SCALE GENOMIC DNA]</scope>
    <source>
        <strain evidence="9 10">DSM 12251</strain>
    </source>
</reference>
<evidence type="ECO:0000256" key="4">
    <source>
        <dbReference type="ARBA" id="ARBA00022692"/>
    </source>
</evidence>
<keyword evidence="10" id="KW-1185">Reference proteome</keyword>
<accession>A0A7W8DRV0</accession>
<dbReference type="GO" id="GO:0016413">
    <property type="term" value="F:O-acetyltransferase activity"/>
    <property type="evidence" value="ECO:0007669"/>
    <property type="project" value="TreeGrafter"/>
</dbReference>
<dbReference type="AlphaFoldDB" id="A0A7W8DRV0"/>
<dbReference type="Proteomes" id="UP000534294">
    <property type="component" value="Unassembled WGS sequence"/>
</dbReference>
<feature type="transmembrane region" description="Helical" evidence="7">
    <location>
        <begin position="200"/>
        <end position="222"/>
    </location>
</feature>
<evidence type="ECO:0000256" key="2">
    <source>
        <dbReference type="ARBA" id="ARBA00007400"/>
    </source>
</evidence>
<dbReference type="InterPro" id="IPR002656">
    <property type="entry name" value="Acyl_transf_3_dom"/>
</dbReference>
<dbReference type="PANTHER" id="PTHR40074:SF2">
    <property type="entry name" value="O-ACETYLTRANSFERASE WECH"/>
    <property type="match status" value="1"/>
</dbReference>
<evidence type="ECO:0000259" key="8">
    <source>
        <dbReference type="Pfam" id="PF01757"/>
    </source>
</evidence>
<feature type="transmembrane region" description="Helical" evidence="7">
    <location>
        <begin position="174"/>
        <end position="191"/>
    </location>
</feature>
<evidence type="ECO:0000313" key="10">
    <source>
        <dbReference type="Proteomes" id="UP000534294"/>
    </source>
</evidence>
<evidence type="ECO:0000256" key="5">
    <source>
        <dbReference type="ARBA" id="ARBA00022989"/>
    </source>
</evidence>
<feature type="transmembrane region" description="Helical" evidence="7">
    <location>
        <begin position="38"/>
        <end position="56"/>
    </location>
</feature>
<dbReference type="RefSeq" id="WP_184211936.1">
    <property type="nucleotide sequence ID" value="NZ_JACHIF010000010.1"/>
</dbReference>
<evidence type="ECO:0000313" key="9">
    <source>
        <dbReference type="EMBL" id="MBB5039812.1"/>
    </source>
</evidence>
<feature type="transmembrane region" description="Helical" evidence="7">
    <location>
        <begin position="254"/>
        <end position="275"/>
    </location>
</feature>
<evidence type="ECO:0000256" key="6">
    <source>
        <dbReference type="ARBA" id="ARBA00023136"/>
    </source>
</evidence>
<evidence type="ECO:0000256" key="3">
    <source>
        <dbReference type="ARBA" id="ARBA00022475"/>
    </source>
</evidence>
<comment type="similarity">
    <text evidence="2">Belongs to the acyltransferase 3 family.</text>
</comment>
<proteinExistence type="inferred from homology"/>
<keyword evidence="6 7" id="KW-0472">Membrane</keyword>